<evidence type="ECO:0000259" key="2">
    <source>
        <dbReference type="Pfam" id="PF02517"/>
    </source>
</evidence>
<organism evidence="3 4">
    <name type="scientific">Handelsmanbacteria sp. (strain RIFCSPLOWO2_12_FULL_64_10)</name>
    <dbReference type="NCBI Taxonomy" id="1817868"/>
    <lineage>
        <taxon>Bacteria</taxon>
        <taxon>Candidatus Handelsmaniibacteriota</taxon>
    </lineage>
</organism>
<feature type="transmembrane region" description="Helical" evidence="1">
    <location>
        <begin position="856"/>
        <end position="873"/>
    </location>
</feature>
<evidence type="ECO:0000256" key="1">
    <source>
        <dbReference type="SAM" id="Phobius"/>
    </source>
</evidence>
<proteinExistence type="predicted"/>
<accession>A0A1F6CT09</accession>
<feature type="transmembrane region" description="Helical" evidence="1">
    <location>
        <begin position="1080"/>
        <end position="1100"/>
    </location>
</feature>
<feature type="transmembrane region" description="Helical" evidence="1">
    <location>
        <begin position="373"/>
        <end position="393"/>
    </location>
</feature>
<dbReference type="GO" id="GO:0004175">
    <property type="term" value="F:endopeptidase activity"/>
    <property type="evidence" value="ECO:0007669"/>
    <property type="project" value="UniProtKB-ARBA"/>
</dbReference>
<feature type="transmembrane region" description="Helical" evidence="1">
    <location>
        <begin position="449"/>
        <end position="467"/>
    </location>
</feature>
<keyword evidence="1" id="KW-0812">Transmembrane</keyword>
<feature type="transmembrane region" description="Helical" evidence="1">
    <location>
        <begin position="248"/>
        <end position="266"/>
    </location>
</feature>
<feature type="transmembrane region" description="Helical" evidence="1">
    <location>
        <begin position="602"/>
        <end position="619"/>
    </location>
</feature>
<feature type="transmembrane region" description="Helical" evidence="1">
    <location>
        <begin position="893"/>
        <end position="918"/>
    </location>
</feature>
<name>A0A1F6CT09_HANXR</name>
<protein>
    <recommendedName>
        <fullName evidence="2">CAAX prenyl protease 2/Lysostaphin resistance protein A-like domain-containing protein</fullName>
    </recommendedName>
</protein>
<feature type="transmembrane region" description="Helical" evidence="1">
    <location>
        <begin position="413"/>
        <end position="437"/>
    </location>
</feature>
<feature type="domain" description="CAAX prenyl protease 2/Lysostaphin resistance protein A-like" evidence="2">
    <location>
        <begin position="415"/>
        <end position="508"/>
    </location>
</feature>
<feature type="transmembrane region" description="Helical" evidence="1">
    <location>
        <begin position="1004"/>
        <end position="1023"/>
    </location>
</feature>
<gene>
    <name evidence="3" type="ORF">A3F84_09115</name>
</gene>
<keyword evidence="1" id="KW-0472">Membrane</keyword>
<dbReference type="Proteomes" id="UP000178606">
    <property type="component" value="Unassembled WGS sequence"/>
</dbReference>
<feature type="transmembrane region" description="Helical" evidence="1">
    <location>
        <begin position="947"/>
        <end position="966"/>
    </location>
</feature>
<feature type="transmembrane region" description="Helical" evidence="1">
    <location>
        <begin position="1030"/>
        <end position="1048"/>
    </location>
</feature>
<dbReference type="EMBL" id="MFKF01000149">
    <property type="protein sequence ID" value="OGG52265.1"/>
    <property type="molecule type" value="Genomic_DNA"/>
</dbReference>
<sequence length="1144" mass="125236">MQADGTPFSFSRSEVRALLLILLAGLVGLVVGVRLYRAAFPEASIDFKVSREEAQRLAGVFLRQQGGGAFDPAVYRATTVFRHDDNAKVYLERELGLGQANALMGSGAVAVWRWESRFFRPLQKEEFRVSLSPSGRVIGYRHEVEEKAAGANLDRAEAQPIAENFLSSLGVPLAEYTLIEGTTNKRDNRTDHTFTWERNGFKAKEATYRLSVTVQGDRADGYREFLKVPEAWQRDYQTLRSKNELTQTVAMVLFVALGIALVVVLLTELRRKQVTWRFGLFAGVLVAVTLIGAVLNSLPLTLAGYPTQQPLSSFYAGQVIGAIIGALALAGVIALIGAAGETVYRQGHPGQVAPRKLFSAASLRSKSYFEASVVGYAIPMIMLGYEVVFYLLGRKVGVWAPAGIKHTDAVSTALPWIYPLTVGLQASIFEEFVFRLFAIPFLRRHLKSTFLAVFLPAVVWAFGHSNYPQQPFFIRGVEITVVGVVLGYAFLRYGILSTLIAHYVFNALMVGLFLFRSTSLYFWTSGVIVVGLMLVPFVPSALSLARRRFEASPDILNAAASGAVQAQLEVSPAEAAPVQEAPAEGVAPDVGEAALTPGRVKAILGVAVVSALLLAAVQVERFLDFLRFDVNREEAVGVAEAFLKGRGVETSPFRRVATTSLHTGLDVRYIWRFAGLDTLNDVYQRRLSALSWQVRFFRPLQKEEYTVRVGPDGALQGYTHAVEEKAPGATLSQEEAMVVARESFKKRGVSLDPYKLVEATNHKRDNRMDHVFVWEDSTTKIREGAFRMRVTVQGDEAMGWWVFFKVPEAWEREEMKQTLRQTILGGLLGLLIFGVVVYLVVLFGKQVAGRAIRWRFALTAAAILAALGLVGKLNNLTTFFASYNTTQSLANFLTRAVATNLLLGLAGMFLLSAVLMAFSESLYRTAFPERPSVGDWIRRIRGRGARIVLRDALLLAYAACLASPALGRLRDLVNVLFRVEAGRETGPAPFVTAWLPALDGLRDGLSDALLIPAAFALVAIVALRYLKRPVWMGGSIAVFIILGAGAGAKTWAAFFAGVLGPALSLAVAWIAVAMLYRHNLAAYVLTALLLALTRAGWALATQADGFYRANGVALLALAALPAVWYFTVAGRRTTEARALKPLTE</sequence>
<dbReference type="InterPro" id="IPR003675">
    <property type="entry name" value="Rce1/LyrA-like_dom"/>
</dbReference>
<comment type="caution">
    <text evidence="3">The sequence shown here is derived from an EMBL/GenBank/DDBJ whole genome shotgun (WGS) entry which is preliminary data.</text>
</comment>
<feature type="transmembrane region" description="Helical" evidence="1">
    <location>
        <begin position="315"/>
        <end position="338"/>
    </location>
</feature>
<reference evidence="3 4" key="1">
    <citation type="journal article" date="2016" name="Nat. Commun.">
        <title>Thousands of microbial genomes shed light on interconnected biogeochemical processes in an aquifer system.</title>
        <authorList>
            <person name="Anantharaman K."/>
            <person name="Brown C.T."/>
            <person name="Hug L.A."/>
            <person name="Sharon I."/>
            <person name="Castelle C.J."/>
            <person name="Probst A.J."/>
            <person name="Thomas B.C."/>
            <person name="Singh A."/>
            <person name="Wilkins M.J."/>
            <person name="Karaoz U."/>
            <person name="Brodie E.L."/>
            <person name="Williams K.H."/>
            <person name="Hubbard S.S."/>
            <person name="Banfield J.F."/>
        </authorList>
    </citation>
    <scope>NUCLEOTIDE SEQUENCE [LARGE SCALE GENOMIC DNA]</scope>
    <source>
        <strain evidence="4">RIFCSPLOWO2_12_FULL_64_10</strain>
    </source>
</reference>
<feature type="transmembrane region" description="Helical" evidence="1">
    <location>
        <begin position="473"/>
        <end position="491"/>
    </location>
</feature>
<dbReference type="AlphaFoldDB" id="A0A1F6CT09"/>
<keyword evidence="1" id="KW-1133">Transmembrane helix</keyword>
<feature type="transmembrane region" description="Helical" evidence="1">
    <location>
        <begin position="823"/>
        <end position="844"/>
    </location>
</feature>
<dbReference type="GO" id="GO:0080120">
    <property type="term" value="P:CAAX-box protein maturation"/>
    <property type="evidence" value="ECO:0007669"/>
    <property type="project" value="UniProtKB-ARBA"/>
</dbReference>
<feature type="transmembrane region" description="Helical" evidence="1">
    <location>
        <begin position="278"/>
        <end position="295"/>
    </location>
</feature>
<feature type="transmembrane region" description="Helical" evidence="1">
    <location>
        <begin position="1106"/>
        <end position="1127"/>
    </location>
</feature>
<evidence type="ECO:0000313" key="4">
    <source>
        <dbReference type="Proteomes" id="UP000178606"/>
    </source>
</evidence>
<evidence type="ECO:0000313" key="3">
    <source>
        <dbReference type="EMBL" id="OGG52265.1"/>
    </source>
</evidence>
<dbReference type="Pfam" id="PF02517">
    <property type="entry name" value="Rce1-like"/>
    <property type="match status" value="1"/>
</dbReference>
<feature type="transmembrane region" description="Helical" evidence="1">
    <location>
        <begin position="1054"/>
        <end position="1073"/>
    </location>
</feature>
<feature type="transmembrane region" description="Helical" evidence="1">
    <location>
        <begin position="521"/>
        <end position="542"/>
    </location>
</feature>
<feature type="transmembrane region" description="Helical" evidence="1">
    <location>
        <begin position="498"/>
        <end position="515"/>
    </location>
</feature>